<evidence type="ECO:0000313" key="15">
    <source>
        <dbReference type="EMBL" id="MBL6455802.1"/>
    </source>
</evidence>
<feature type="region of interest" description="Disordered" evidence="12">
    <location>
        <begin position="526"/>
        <end position="562"/>
    </location>
</feature>
<organism evidence="15 16">
    <name type="scientific">Belnapia mucosa</name>
    <dbReference type="NCBI Taxonomy" id="2804532"/>
    <lineage>
        <taxon>Bacteria</taxon>
        <taxon>Pseudomonadati</taxon>
        <taxon>Pseudomonadota</taxon>
        <taxon>Alphaproteobacteria</taxon>
        <taxon>Acetobacterales</taxon>
        <taxon>Roseomonadaceae</taxon>
        <taxon>Belnapia</taxon>
    </lineage>
</organism>
<dbReference type="InterPro" id="IPR001173">
    <property type="entry name" value="Glyco_trans_2-like"/>
</dbReference>
<dbReference type="Pfam" id="PF13632">
    <property type="entry name" value="Glyco_trans_2_3"/>
    <property type="match status" value="1"/>
</dbReference>
<evidence type="ECO:0000259" key="14">
    <source>
        <dbReference type="Pfam" id="PF13632"/>
    </source>
</evidence>
<evidence type="ECO:0000256" key="3">
    <source>
        <dbReference type="ARBA" id="ARBA00009337"/>
    </source>
</evidence>
<evidence type="ECO:0000256" key="8">
    <source>
        <dbReference type="ARBA" id="ARBA00022679"/>
    </source>
</evidence>
<keyword evidence="9 13" id="KW-0812">Transmembrane</keyword>
<dbReference type="InterPro" id="IPR029044">
    <property type="entry name" value="Nucleotide-diphossugar_trans"/>
</dbReference>
<protein>
    <recommendedName>
        <fullName evidence="4">Glucans biosynthesis glucosyltransferase H</fullName>
    </recommendedName>
</protein>
<keyword evidence="6" id="KW-0997">Cell inner membrane</keyword>
<feature type="transmembrane region" description="Helical" evidence="13">
    <location>
        <begin position="31"/>
        <end position="56"/>
    </location>
</feature>
<evidence type="ECO:0000313" key="16">
    <source>
        <dbReference type="Proteomes" id="UP000606490"/>
    </source>
</evidence>
<feature type="compositionally biased region" description="Low complexity" evidence="12">
    <location>
        <begin position="553"/>
        <end position="562"/>
    </location>
</feature>
<reference evidence="15 16" key="1">
    <citation type="submission" date="2021-01" db="EMBL/GenBank/DDBJ databases">
        <title>Belnapia mucosa sp. nov. and Belnapia arida sp. nov., isolated from the Tabernas Desert (Almeria, Spain).</title>
        <authorList>
            <person name="Molina-Menor E."/>
            <person name="Vidal-Verdu A."/>
            <person name="Calonge A."/>
            <person name="Satari L."/>
            <person name="Pereto Magraner J."/>
            <person name="Porcar Miralles M."/>
        </authorList>
    </citation>
    <scope>NUCLEOTIDE SEQUENCE [LARGE SCALE GENOMIC DNA]</scope>
    <source>
        <strain evidence="15 16">T6</strain>
    </source>
</reference>
<dbReference type="PANTHER" id="PTHR43867">
    <property type="entry name" value="CELLULOSE SYNTHASE CATALYTIC SUBUNIT A [UDP-FORMING]"/>
    <property type="match status" value="1"/>
</dbReference>
<keyword evidence="5" id="KW-1003">Cell membrane</keyword>
<feature type="compositionally biased region" description="Basic and acidic residues" evidence="12">
    <location>
        <begin position="526"/>
        <end position="550"/>
    </location>
</feature>
<dbReference type="PANTHER" id="PTHR43867:SF5">
    <property type="entry name" value="GLUCANS BIOSYNTHESIS GLUCOSYLTRANSFERASE H"/>
    <property type="match status" value="1"/>
</dbReference>
<evidence type="ECO:0000256" key="7">
    <source>
        <dbReference type="ARBA" id="ARBA00022676"/>
    </source>
</evidence>
<keyword evidence="16" id="KW-1185">Reference proteome</keyword>
<evidence type="ECO:0000256" key="11">
    <source>
        <dbReference type="ARBA" id="ARBA00023136"/>
    </source>
</evidence>
<evidence type="ECO:0000256" key="6">
    <source>
        <dbReference type="ARBA" id="ARBA00022519"/>
    </source>
</evidence>
<evidence type="ECO:0000256" key="12">
    <source>
        <dbReference type="SAM" id="MobiDB-lite"/>
    </source>
</evidence>
<gene>
    <name evidence="15" type="primary">mdoH</name>
    <name evidence="15" type="ORF">JMJ55_10745</name>
</gene>
<accession>A0ABS1V2K7</accession>
<evidence type="ECO:0000256" key="9">
    <source>
        <dbReference type="ARBA" id="ARBA00022692"/>
    </source>
</evidence>
<feature type="transmembrane region" description="Helical" evidence="13">
    <location>
        <begin position="385"/>
        <end position="404"/>
    </location>
</feature>
<evidence type="ECO:0000256" key="5">
    <source>
        <dbReference type="ARBA" id="ARBA00022475"/>
    </source>
</evidence>
<evidence type="ECO:0000256" key="4">
    <source>
        <dbReference type="ARBA" id="ARBA00020585"/>
    </source>
</evidence>
<sequence>MAALVAGIASSLIVLGWHVLSAGGWTVWEALILACLAVNAPWLGLAGATGLIGFAIRMLSPDPLAAVLPVMRQPGWQEAAIGARTVIAVCVRCEDMEAVLPSLKRLLARLRASAASADRFRLAILSDTPDGATALAEAAAAASLAAGFPAGAVRYRRRARNSGYKAGNLMDFLDRDAEDEFLLLLDADSVMSAAAVTRLVRLMQADRRLAILQPTTCGHGATTRFARAFSLGQRHGMRIWATGQAWWQGPEGAFWGHNALIRIAPFRTHARLPPLPDGEAILSHDQVEAALLHGAGWAVRVLPDDVGSFERHPPDLLACLDRDIRWARGNLQYRYLLQRPDLGRVGRLQMVQAILHYALTPFWFALLPLAALNVATGGGEGTSRIWLLVLLAAGFLLLHLPKLAGHAEALLRPEPRLARLRKILGEIAASVAADAIMAAERTWLILAFAAGTPAGWDLQQRDGRSLPWGATARRLRFSMVVGLGSLALLSCGGLFPVLVTAPVWMPLLLAVPFVVLTADPAYATAEDVRSGSDAIRRSPRERPEPGRHPEPVPGEGVPGSEP</sequence>
<evidence type="ECO:0000256" key="1">
    <source>
        <dbReference type="ARBA" id="ARBA00004429"/>
    </source>
</evidence>
<name>A0ABS1V2K7_9PROT</name>
<dbReference type="Proteomes" id="UP000606490">
    <property type="component" value="Unassembled WGS sequence"/>
</dbReference>
<comment type="pathway">
    <text evidence="2">Glycan metabolism; osmoregulated periplasmic glucan (OPG) biosynthesis.</text>
</comment>
<keyword evidence="11 13" id="KW-0472">Membrane</keyword>
<dbReference type="EMBL" id="JAEUXJ010000003">
    <property type="protein sequence ID" value="MBL6455802.1"/>
    <property type="molecule type" value="Genomic_DNA"/>
</dbReference>
<keyword evidence="7" id="KW-0328">Glycosyltransferase</keyword>
<comment type="caution">
    <text evidence="15">The sequence shown here is derived from an EMBL/GenBank/DDBJ whole genome shotgun (WGS) entry which is preliminary data.</text>
</comment>
<keyword evidence="10 13" id="KW-1133">Transmembrane helix</keyword>
<feature type="transmembrane region" description="Helical" evidence="13">
    <location>
        <begin position="477"/>
        <end position="497"/>
    </location>
</feature>
<feature type="domain" description="Glycosyltransferase 2-like" evidence="14">
    <location>
        <begin position="182"/>
        <end position="396"/>
    </location>
</feature>
<dbReference type="Gene3D" id="3.90.550.10">
    <property type="entry name" value="Spore Coat Polysaccharide Biosynthesis Protein SpsA, Chain A"/>
    <property type="match status" value="1"/>
</dbReference>
<keyword evidence="8" id="KW-0808">Transferase</keyword>
<dbReference type="NCBIfam" id="NF003962">
    <property type="entry name" value="PRK05454.2-5"/>
    <property type="match status" value="1"/>
</dbReference>
<proteinExistence type="inferred from homology"/>
<feature type="transmembrane region" description="Helical" evidence="13">
    <location>
        <begin position="354"/>
        <end position="373"/>
    </location>
</feature>
<comment type="subcellular location">
    <subcellularLocation>
        <location evidence="1">Cell inner membrane</location>
        <topology evidence="1">Multi-pass membrane protein</topology>
    </subcellularLocation>
</comment>
<evidence type="ECO:0000256" key="13">
    <source>
        <dbReference type="SAM" id="Phobius"/>
    </source>
</evidence>
<dbReference type="InterPro" id="IPR050321">
    <property type="entry name" value="Glycosyltr_2/OpgH_subfam"/>
</dbReference>
<comment type="similarity">
    <text evidence="3">Belongs to the glycosyltransferase 2 family. OpgH subfamily.</text>
</comment>
<evidence type="ECO:0000256" key="2">
    <source>
        <dbReference type="ARBA" id="ARBA00005001"/>
    </source>
</evidence>
<dbReference type="SUPFAM" id="SSF53448">
    <property type="entry name" value="Nucleotide-diphospho-sugar transferases"/>
    <property type="match status" value="1"/>
</dbReference>
<evidence type="ECO:0000256" key="10">
    <source>
        <dbReference type="ARBA" id="ARBA00022989"/>
    </source>
</evidence>